<feature type="region of interest" description="Disordered" evidence="1">
    <location>
        <begin position="208"/>
        <end position="262"/>
    </location>
</feature>
<feature type="compositionally biased region" description="Low complexity" evidence="1">
    <location>
        <begin position="231"/>
        <end position="241"/>
    </location>
</feature>
<accession>A0A3Q2YPE2</accession>
<evidence type="ECO:0000259" key="2">
    <source>
        <dbReference type="PROSITE" id="PS50010"/>
    </source>
</evidence>
<dbReference type="CDD" id="cd00160">
    <property type="entry name" value="RhoGEF"/>
    <property type="match status" value="1"/>
</dbReference>
<evidence type="ECO:0000313" key="3">
    <source>
        <dbReference type="Ensembl" id="ENSHCOP00000020549.1"/>
    </source>
</evidence>
<dbReference type="GO" id="GO:0005085">
    <property type="term" value="F:guanyl-nucleotide exchange factor activity"/>
    <property type="evidence" value="ECO:0007669"/>
    <property type="project" value="InterPro"/>
</dbReference>
<dbReference type="InterPro" id="IPR000219">
    <property type="entry name" value="DH_dom"/>
</dbReference>
<sequence length="262" mass="29531">EGTARASAHVEVRRSSSRLKLRHIVEEMVTTEREYVRSLRYVIAHYFPEMERADLPQDLRGKRSVVFGNLEKLLDFHAHIFLQELEACWKHPLRVAHCFLRHEQFGLYALYSKNKPKSDALLASRGLAFFKVRKQRELGDRMDLCSYLLKPVQRMSKYALLLDDLIKEAGAAQEAERTSLRTALAAVKFQLRHGNDLLAMDAIRRCDVRPPPAESRHPSGPSANGGPTPTAGRPEGAGSAPAPGPLHRLEREEEARQAGLPL</sequence>
<keyword evidence="4" id="KW-1185">Reference proteome</keyword>
<feature type="domain" description="DH" evidence="2">
    <location>
        <begin position="20"/>
        <end position="197"/>
    </location>
</feature>
<reference evidence="3" key="1">
    <citation type="submission" date="2025-08" db="UniProtKB">
        <authorList>
            <consortium name="Ensembl"/>
        </authorList>
    </citation>
    <scope>IDENTIFICATION</scope>
</reference>
<dbReference type="SUPFAM" id="SSF48065">
    <property type="entry name" value="DBL homology domain (DH-domain)"/>
    <property type="match status" value="1"/>
</dbReference>
<dbReference type="Proteomes" id="UP000264820">
    <property type="component" value="Unplaced"/>
</dbReference>
<dbReference type="Pfam" id="PF00621">
    <property type="entry name" value="RhoGEF"/>
    <property type="match status" value="1"/>
</dbReference>
<organism evidence="3 4">
    <name type="scientific">Hippocampus comes</name>
    <name type="common">Tiger tail seahorse</name>
    <dbReference type="NCBI Taxonomy" id="109280"/>
    <lineage>
        <taxon>Eukaryota</taxon>
        <taxon>Metazoa</taxon>
        <taxon>Chordata</taxon>
        <taxon>Craniata</taxon>
        <taxon>Vertebrata</taxon>
        <taxon>Euteleostomi</taxon>
        <taxon>Actinopterygii</taxon>
        <taxon>Neopterygii</taxon>
        <taxon>Teleostei</taxon>
        <taxon>Neoteleostei</taxon>
        <taxon>Acanthomorphata</taxon>
        <taxon>Syngnathiaria</taxon>
        <taxon>Syngnathiformes</taxon>
        <taxon>Syngnathoidei</taxon>
        <taxon>Syngnathidae</taxon>
        <taxon>Hippocampus</taxon>
    </lineage>
</organism>
<dbReference type="SMART" id="SM00325">
    <property type="entry name" value="RhoGEF"/>
    <property type="match status" value="1"/>
</dbReference>
<dbReference type="InterPro" id="IPR052231">
    <property type="entry name" value="Rho_GEF_signaling-related"/>
</dbReference>
<dbReference type="AlphaFoldDB" id="A0A3Q2YPE2"/>
<dbReference type="Gene3D" id="1.20.900.10">
    <property type="entry name" value="Dbl homology (DH) domain"/>
    <property type="match status" value="1"/>
</dbReference>
<evidence type="ECO:0000313" key="4">
    <source>
        <dbReference type="Proteomes" id="UP000264820"/>
    </source>
</evidence>
<name>A0A3Q2YPE2_HIPCM</name>
<dbReference type="OMA" id="RYVIAHY"/>
<dbReference type="GeneTree" id="ENSGT00940000162507"/>
<dbReference type="Ensembl" id="ENSHCOT00000005907.1">
    <property type="protein sequence ID" value="ENSHCOP00000020549.1"/>
    <property type="gene ID" value="ENSHCOG00000006724.1"/>
</dbReference>
<dbReference type="InterPro" id="IPR035899">
    <property type="entry name" value="DBL_dom_sf"/>
</dbReference>
<dbReference type="PROSITE" id="PS50010">
    <property type="entry name" value="DH_2"/>
    <property type="match status" value="1"/>
</dbReference>
<proteinExistence type="predicted"/>
<dbReference type="PANTHER" id="PTHR45845">
    <property type="entry name" value="RHO GUANINE NUCLEOTIDE EXCHANGE FACTOR-RELATED"/>
    <property type="match status" value="1"/>
</dbReference>
<feature type="compositionally biased region" description="Basic and acidic residues" evidence="1">
    <location>
        <begin position="247"/>
        <end position="256"/>
    </location>
</feature>
<dbReference type="PANTHER" id="PTHR45845:SF2">
    <property type="entry name" value="RIKEN CDNA D630003M21 GENE"/>
    <property type="match status" value="1"/>
</dbReference>
<reference evidence="3" key="2">
    <citation type="submission" date="2025-09" db="UniProtKB">
        <authorList>
            <consortium name="Ensembl"/>
        </authorList>
    </citation>
    <scope>IDENTIFICATION</scope>
</reference>
<evidence type="ECO:0000256" key="1">
    <source>
        <dbReference type="SAM" id="MobiDB-lite"/>
    </source>
</evidence>
<protein>
    <recommendedName>
        <fullName evidence="2">DH domain-containing protein</fullName>
    </recommendedName>
</protein>